<name>A0A3M2RAL3_9HYPO</name>
<gene>
    <name evidence="2" type="ORF">CDV36_015393</name>
</gene>
<feature type="region of interest" description="Disordered" evidence="1">
    <location>
        <begin position="1"/>
        <end position="24"/>
    </location>
</feature>
<reference evidence="2 3" key="1">
    <citation type="submission" date="2017-06" db="EMBL/GenBank/DDBJ databases">
        <title>Comparative genomic analysis of Ambrosia Fusariam Clade fungi.</title>
        <authorList>
            <person name="Stajich J.E."/>
            <person name="Carrillo J."/>
            <person name="Kijimoto T."/>
            <person name="Eskalen A."/>
            <person name="O'Donnell K."/>
            <person name="Kasson M."/>
        </authorList>
    </citation>
    <scope>NUCLEOTIDE SEQUENCE [LARGE SCALE GENOMIC DNA]</scope>
    <source>
        <strain evidence="2">UCR3666</strain>
    </source>
</reference>
<evidence type="ECO:0000313" key="3">
    <source>
        <dbReference type="Proteomes" id="UP000277212"/>
    </source>
</evidence>
<accession>A0A3M2RAL3</accession>
<proteinExistence type="predicted"/>
<sequence length="109" mass="11945">MVTPVLQPAPQSKRKRRSELSSAAAPVQSFSHLISFARFSRRPVSRPRPRPPDPAQTQANPKSTPASSNYLHDLVVANSTPHLPHLAIFIIITAPVTSLPRVFSLSRSC</sequence>
<dbReference type="OrthoDB" id="10428549at2759"/>
<evidence type="ECO:0000256" key="1">
    <source>
        <dbReference type="SAM" id="MobiDB-lite"/>
    </source>
</evidence>
<evidence type="ECO:0000313" key="2">
    <source>
        <dbReference type="EMBL" id="RMJ02338.1"/>
    </source>
</evidence>
<protein>
    <submittedName>
        <fullName evidence="2">Uncharacterized protein</fullName>
    </submittedName>
</protein>
<dbReference type="AlphaFoldDB" id="A0A3M2RAL3"/>
<dbReference type="EMBL" id="NKUJ01000573">
    <property type="protein sequence ID" value="RMJ02338.1"/>
    <property type="molecule type" value="Genomic_DNA"/>
</dbReference>
<feature type="compositionally biased region" description="Basic residues" evidence="1">
    <location>
        <begin position="39"/>
        <end position="49"/>
    </location>
</feature>
<organism evidence="2 3">
    <name type="scientific">Fusarium kuroshium</name>
    <dbReference type="NCBI Taxonomy" id="2010991"/>
    <lineage>
        <taxon>Eukaryota</taxon>
        <taxon>Fungi</taxon>
        <taxon>Dikarya</taxon>
        <taxon>Ascomycota</taxon>
        <taxon>Pezizomycotina</taxon>
        <taxon>Sordariomycetes</taxon>
        <taxon>Hypocreomycetidae</taxon>
        <taxon>Hypocreales</taxon>
        <taxon>Nectriaceae</taxon>
        <taxon>Fusarium</taxon>
        <taxon>Fusarium solani species complex</taxon>
    </lineage>
</organism>
<dbReference type="Proteomes" id="UP000277212">
    <property type="component" value="Unassembled WGS sequence"/>
</dbReference>
<feature type="compositionally biased region" description="Polar residues" evidence="1">
    <location>
        <begin position="55"/>
        <end position="68"/>
    </location>
</feature>
<keyword evidence="3" id="KW-1185">Reference proteome</keyword>
<comment type="caution">
    <text evidence="2">The sequence shown here is derived from an EMBL/GenBank/DDBJ whole genome shotgun (WGS) entry which is preliminary data.</text>
</comment>
<feature type="region of interest" description="Disordered" evidence="1">
    <location>
        <begin position="39"/>
        <end position="68"/>
    </location>
</feature>